<proteinExistence type="predicted"/>
<dbReference type="AlphaFoldDB" id="A0A7T4FR32"/>
<evidence type="ECO:0000259" key="1">
    <source>
        <dbReference type="Pfam" id="PF22479"/>
    </source>
</evidence>
<dbReference type="InterPro" id="IPR054252">
    <property type="entry name" value="Pam3_gp18"/>
</dbReference>
<dbReference type="Pfam" id="PF22479">
    <property type="entry name" value="Pam3_gp18"/>
    <property type="match status" value="1"/>
</dbReference>
<evidence type="ECO:0000313" key="2">
    <source>
        <dbReference type="EMBL" id="QQB75033.1"/>
    </source>
</evidence>
<evidence type="ECO:0000313" key="3">
    <source>
        <dbReference type="Proteomes" id="UP000595577"/>
    </source>
</evidence>
<gene>
    <name evidence="2" type="ORF">I6H56_06705</name>
</gene>
<reference evidence="2 3" key="1">
    <citation type="submission" date="2020-12" db="EMBL/GenBank/DDBJ databases">
        <title>FDA dAtabase for Regulatory Grade micrObial Sequences (FDA-ARGOS): Supporting development and validation of Infectious Disease Dx tests.</title>
        <authorList>
            <person name="Sproer C."/>
            <person name="Gronow S."/>
            <person name="Severitt S."/>
            <person name="Schroder I."/>
            <person name="Tallon L."/>
            <person name="Sadzewicz L."/>
            <person name="Zhao X."/>
            <person name="Boylan J."/>
            <person name="Ott S."/>
            <person name="Bowen H."/>
            <person name="Vavikolanu K."/>
            <person name="Mehta A."/>
            <person name="Aluvathingal J."/>
            <person name="Nadendla S."/>
            <person name="Lowell S."/>
            <person name="Myers T."/>
            <person name="Yan Y."/>
            <person name="Sichtig H."/>
        </authorList>
    </citation>
    <scope>NUCLEOTIDE SEQUENCE [LARGE SCALE GENOMIC DNA]</scope>
    <source>
        <strain evidence="2 3">FDAARGOS_999</strain>
    </source>
</reference>
<sequence>MKALEIDVEGIEQNGIIADIGSNLKLDLIYNNVDSYIYISILDSDENRITGFFRLVPDINFLSLVRIEQLQQLRCIKINDFAEERDKITPKNLNKDYKFFLIGDGNG</sequence>
<feature type="domain" description="Cyanophage baseplate Pam3 plug gp18" evidence="1">
    <location>
        <begin position="17"/>
        <end position="102"/>
    </location>
</feature>
<dbReference type="Proteomes" id="UP000595577">
    <property type="component" value="Chromosome"/>
</dbReference>
<name>A0A7T4FR32_9FUSO</name>
<protein>
    <recommendedName>
        <fullName evidence="1">Cyanophage baseplate Pam3 plug gp18 domain-containing protein</fullName>
    </recommendedName>
</protein>
<accession>A0A7T4FR32</accession>
<dbReference type="EMBL" id="CP066022">
    <property type="protein sequence ID" value="QQB75033.1"/>
    <property type="molecule type" value="Genomic_DNA"/>
</dbReference>
<organism evidence="2 3">
    <name type="scientific">Fusobacterium canifelinum</name>
    <dbReference type="NCBI Taxonomy" id="285729"/>
    <lineage>
        <taxon>Bacteria</taxon>
        <taxon>Fusobacteriati</taxon>
        <taxon>Fusobacteriota</taxon>
        <taxon>Fusobacteriia</taxon>
        <taxon>Fusobacteriales</taxon>
        <taxon>Fusobacteriaceae</taxon>
        <taxon>Fusobacterium</taxon>
    </lineage>
</organism>